<keyword evidence="3" id="KW-0813">Transport</keyword>
<feature type="transmembrane region" description="Helical" evidence="7">
    <location>
        <begin position="468"/>
        <end position="489"/>
    </location>
</feature>
<accession>A0ABP0ZGR7</accession>
<feature type="signal peptide" evidence="8">
    <location>
        <begin position="1"/>
        <end position="22"/>
    </location>
</feature>
<evidence type="ECO:0000256" key="5">
    <source>
        <dbReference type="ARBA" id="ARBA00022989"/>
    </source>
</evidence>
<evidence type="ECO:0000256" key="7">
    <source>
        <dbReference type="SAM" id="Phobius"/>
    </source>
</evidence>
<evidence type="ECO:0000256" key="3">
    <source>
        <dbReference type="ARBA" id="ARBA00022448"/>
    </source>
</evidence>
<keyword evidence="8" id="KW-0732">Signal</keyword>
<comment type="subcellular location">
    <subcellularLocation>
        <location evidence="1">Membrane</location>
        <topology evidence="1">Multi-pass membrane protein</topology>
    </subcellularLocation>
</comment>
<dbReference type="InterPro" id="IPR004837">
    <property type="entry name" value="NaCa_Exmemb"/>
</dbReference>
<feature type="transmembrane region" description="Helical" evidence="7">
    <location>
        <begin position="573"/>
        <end position="595"/>
    </location>
</feature>
<evidence type="ECO:0000259" key="9">
    <source>
        <dbReference type="Pfam" id="PF01699"/>
    </source>
</evidence>
<dbReference type="InterPro" id="IPR044880">
    <property type="entry name" value="NCX_ion-bd_dom_sf"/>
</dbReference>
<feature type="transmembrane region" description="Helical" evidence="7">
    <location>
        <begin position="544"/>
        <end position="561"/>
    </location>
</feature>
<evidence type="ECO:0000313" key="11">
    <source>
        <dbReference type="Proteomes" id="UP001497383"/>
    </source>
</evidence>
<feature type="transmembrane region" description="Helical" evidence="7">
    <location>
        <begin position="89"/>
        <end position="114"/>
    </location>
</feature>
<dbReference type="RefSeq" id="XP_066828216.1">
    <property type="nucleotide sequence ID" value="XM_066971148.1"/>
</dbReference>
<dbReference type="PANTHER" id="PTHR12266">
    <property type="entry name" value="NA+/CA2+ K+ INDEPENDENT EXCHANGER"/>
    <property type="match status" value="1"/>
</dbReference>
<feature type="chain" id="PRO_5047240267" description="Sodium/calcium exchanger membrane region domain-containing protein" evidence="8">
    <location>
        <begin position="23"/>
        <end position="658"/>
    </location>
</feature>
<dbReference type="PANTHER" id="PTHR12266:SF0">
    <property type="entry name" value="MITOCHONDRIAL SODIUM_CALCIUM EXCHANGER PROTEIN"/>
    <property type="match status" value="1"/>
</dbReference>
<evidence type="ECO:0000256" key="4">
    <source>
        <dbReference type="ARBA" id="ARBA00022692"/>
    </source>
</evidence>
<evidence type="ECO:0000313" key="10">
    <source>
        <dbReference type="EMBL" id="CAK9436756.1"/>
    </source>
</evidence>
<organism evidence="10 11">
    <name type="scientific">Lodderomyces beijingensis</name>
    <dbReference type="NCBI Taxonomy" id="1775926"/>
    <lineage>
        <taxon>Eukaryota</taxon>
        <taxon>Fungi</taxon>
        <taxon>Dikarya</taxon>
        <taxon>Ascomycota</taxon>
        <taxon>Saccharomycotina</taxon>
        <taxon>Pichiomycetes</taxon>
        <taxon>Debaryomycetaceae</taxon>
        <taxon>Candida/Lodderomyces clade</taxon>
        <taxon>Lodderomyces</taxon>
    </lineage>
</organism>
<dbReference type="InterPro" id="IPR051359">
    <property type="entry name" value="CaCA_antiporter"/>
</dbReference>
<dbReference type="GeneID" id="92206474"/>
<comment type="similarity">
    <text evidence="2">Belongs to the Ca(2+):cation antiporter (CaCA) (TC 2.A.19) family.</text>
</comment>
<keyword evidence="4 7" id="KW-0812">Transmembrane</keyword>
<feature type="transmembrane region" description="Helical" evidence="7">
    <location>
        <begin position="202"/>
        <end position="220"/>
    </location>
</feature>
<proteinExistence type="inferred from homology"/>
<feature type="transmembrane region" description="Helical" evidence="7">
    <location>
        <begin position="607"/>
        <end position="626"/>
    </location>
</feature>
<evidence type="ECO:0000256" key="2">
    <source>
        <dbReference type="ARBA" id="ARBA00008170"/>
    </source>
</evidence>
<dbReference type="EMBL" id="OZ022406">
    <property type="protein sequence ID" value="CAK9436756.1"/>
    <property type="molecule type" value="Genomic_DNA"/>
</dbReference>
<dbReference type="Gene3D" id="1.20.1420.30">
    <property type="entry name" value="NCX, central ion-binding region"/>
    <property type="match status" value="2"/>
</dbReference>
<keyword evidence="5 7" id="KW-1133">Transmembrane helix</keyword>
<protein>
    <recommendedName>
        <fullName evidence="9">Sodium/calcium exchanger membrane region domain-containing protein</fullName>
    </recommendedName>
</protein>
<dbReference type="Pfam" id="PF01699">
    <property type="entry name" value="Na_Ca_ex"/>
    <property type="match status" value="2"/>
</dbReference>
<evidence type="ECO:0000256" key="6">
    <source>
        <dbReference type="ARBA" id="ARBA00023136"/>
    </source>
</evidence>
<keyword evidence="11" id="KW-1185">Reference proteome</keyword>
<reference evidence="10 11" key="1">
    <citation type="submission" date="2024-03" db="EMBL/GenBank/DDBJ databases">
        <authorList>
            <person name="Brejova B."/>
        </authorList>
    </citation>
    <scope>NUCLEOTIDE SEQUENCE [LARGE SCALE GENOMIC DNA]</scope>
    <source>
        <strain evidence="10 11">CBS 14171</strain>
    </source>
</reference>
<evidence type="ECO:0000256" key="8">
    <source>
        <dbReference type="SAM" id="SignalP"/>
    </source>
</evidence>
<name>A0ABP0ZGR7_9ASCO</name>
<keyword evidence="6 7" id="KW-0472">Membrane</keyword>
<feature type="domain" description="Sodium/calcium exchanger membrane region" evidence="9">
    <location>
        <begin position="99"/>
        <end position="240"/>
    </location>
</feature>
<gene>
    <name evidence="10" type="ORF">LODBEIA_P12780</name>
</gene>
<feature type="domain" description="Sodium/calcium exchanger membrane region" evidence="9">
    <location>
        <begin position="509"/>
        <end position="652"/>
    </location>
</feature>
<feature type="transmembrane region" description="Helical" evidence="7">
    <location>
        <begin position="501"/>
        <end position="524"/>
    </location>
</feature>
<dbReference type="Proteomes" id="UP001497383">
    <property type="component" value="Chromosome 2"/>
</dbReference>
<evidence type="ECO:0000256" key="1">
    <source>
        <dbReference type="ARBA" id="ARBA00004141"/>
    </source>
</evidence>
<sequence>MRALLSGIACAFLVFFNPLANGLELTDRNDSDIIFFSRSNESAVRATEFTNCSQITTIAPTEQCQFVRENCMSESVINYYRLYFCDFHLLGPFAIVPVGILLVLLFLSLGVTASEYLCPNLHTISKGYLKIPDNLAGLTLLAFGNSSPDIFSTFQAIKMDSVNLAVSELIGASLFISTCVIGCIGVVKPFEVPKMLFRRDAAMYLSVYALITAALVSGYLQWAICVLLVAVYVVYVTIVILSHRAHKSRMEAILRERRARSNHGELYENGRASPIDDIYLDRIARLPTVDNIHMGEGIGDGDDYDQAEAEADIGNYGLKKLMKDLSTHSNLTGTIQLEEQDRPVREDSVENGLNLDSNLNLNSENSHWNQIYLQIIYPQLANFRQKSIKDKVSTFLQLPILIPLKLTIPVREYSNLEKIENDLQSGAPFMASSSSSIFDHDSDCKFLQAQIALGTILLVFSYCPSSTLAKTALSMVISCLAFFAMRVLYPKPHAVSFIKRLKIINCFASIFGLVTAVTWISIIASEVVSLLHVISAAYSLSDDLLGITLFAVGNSVGDFATNYTIAKMGLPNMAFAACFGGPLLALCSLGLNGLILSNDLHLQASRILWIGVIALFWNMAVLCVNLPRNGWMLDRKIGSVLIGNWIASCALCTLSNFV</sequence>
<feature type="transmembrane region" description="Helical" evidence="7">
    <location>
        <begin position="169"/>
        <end position="190"/>
    </location>
</feature>
<feature type="transmembrane region" description="Helical" evidence="7">
    <location>
        <begin position="226"/>
        <end position="245"/>
    </location>
</feature>